<keyword evidence="3" id="KW-1185">Reference proteome</keyword>
<reference evidence="2 3" key="1">
    <citation type="submission" date="2021-11" db="EMBL/GenBank/DDBJ databases">
        <title>Draft genome sequence of Actinomycetospora sp. SF1 isolated from the rhizosphere soil.</title>
        <authorList>
            <person name="Duangmal K."/>
            <person name="Chantavorakit T."/>
        </authorList>
    </citation>
    <scope>NUCLEOTIDE SEQUENCE [LARGE SCALE GENOMIC DNA]</scope>
    <source>
        <strain evidence="2 3">TBRC 5722</strain>
    </source>
</reference>
<proteinExistence type="predicted"/>
<dbReference type="RefSeq" id="WP_230732651.1">
    <property type="nucleotide sequence ID" value="NZ_JAJNDB010000001.1"/>
</dbReference>
<dbReference type="EMBL" id="JAJNDB010000001">
    <property type="protein sequence ID" value="MCD2193799.1"/>
    <property type="molecule type" value="Genomic_DNA"/>
</dbReference>
<evidence type="ECO:0000313" key="2">
    <source>
        <dbReference type="EMBL" id="MCD2193799.1"/>
    </source>
</evidence>
<name>A0ABS8P6B1_9PSEU</name>
<accession>A0ABS8P6B1</accession>
<organism evidence="2 3">
    <name type="scientific">Actinomycetospora endophytica</name>
    <dbReference type="NCBI Taxonomy" id="2291215"/>
    <lineage>
        <taxon>Bacteria</taxon>
        <taxon>Bacillati</taxon>
        <taxon>Actinomycetota</taxon>
        <taxon>Actinomycetes</taxon>
        <taxon>Pseudonocardiales</taxon>
        <taxon>Pseudonocardiaceae</taxon>
        <taxon>Actinomycetospora</taxon>
    </lineage>
</organism>
<comment type="caution">
    <text evidence="2">The sequence shown here is derived from an EMBL/GenBank/DDBJ whole genome shotgun (WGS) entry which is preliminary data.</text>
</comment>
<evidence type="ECO:0000256" key="1">
    <source>
        <dbReference type="SAM" id="MobiDB-lite"/>
    </source>
</evidence>
<protein>
    <recommendedName>
        <fullName evidence="4">Acetyltransferase (GNAT) family protein</fullName>
    </recommendedName>
</protein>
<gene>
    <name evidence="2" type="ORF">LQ327_10475</name>
</gene>
<evidence type="ECO:0008006" key="4">
    <source>
        <dbReference type="Google" id="ProtNLM"/>
    </source>
</evidence>
<dbReference type="Proteomes" id="UP001199469">
    <property type="component" value="Unassembled WGS sequence"/>
</dbReference>
<sequence length="336" mass="36114">MNSGLADPEFVRLGEALQALDGRQARVRRAAATMACAVPALRDRLPVLAELPTLAVSLSPTALGERMEAKYGGHRRGVPRRLAVSVLALPECGSDYLRGRSRQAVRTNGNRAIEAGVTCRRMGRVEADVRITAVLRARGEDELVGSVREDLHDGLVQAWLARDAEDATEVVALTSVDGPFARLDLMLAAPGREAGPARYLLSSHLVAELAGRGVRHLAVDTALFLQSGLRHFQRLLGFVPMTLELTRGPQPDDDCPAPRISPASGPVPTVSAQAPAARRPEQYPAPVGWPAAPTGRRALPPPLPAPGWRQPRPLMINGPVRVWQCCCDPRTGPLIM</sequence>
<evidence type="ECO:0000313" key="3">
    <source>
        <dbReference type="Proteomes" id="UP001199469"/>
    </source>
</evidence>
<feature type="region of interest" description="Disordered" evidence="1">
    <location>
        <begin position="247"/>
        <end position="271"/>
    </location>
</feature>